<feature type="domain" description="Gp5/Type VI secretion system Vgr protein OB-fold" evidence="1">
    <location>
        <begin position="22"/>
        <end position="95"/>
    </location>
</feature>
<dbReference type="Gene3D" id="2.40.50.230">
    <property type="entry name" value="Gp5 N-terminal domain"/>
    <property type="match status" value="1"/>
</dbReference>
<dbReference type="SUPFAM" id="SSF69349">
    <property type="entry name" value="Phage fibre proteins"/>
    <property type="match status" value="1"/>
</dbReference>
<evidence type="ECO:0000313" key="2">
    <source>
        <dbReference type="EMBL" id="MFD2661239.1"/>
    </source>
</evidence>
<comment type="caution">
    <text evidence="2">The sequence shown here is derived from an EMBL/GenBank/DDBJ whole genome shotgun (WGS) entry which is preliminary data.</text>
</comment>
<evidence type="ECO:0000313" key="3">
    <source>
        <dbReference type="Proteomes" id="UP001597493"/>
    </source>
</evidence>
<sequence>MSLYELLQNGEADQGAVRGVAVGLVTNNKDPERMGRVKVTFPWRSAGDESHWARVAAFMAGKERGGYFLPEVGDEVLVAFEMGNLQHPYVIGALWNGEDKPPETNADGGNHIRKIKTRGGHELVFDDEEGKGKITLQTKAGNRLVLDDESGGRIAIESGSLKITMDAGSNEMTLESPVQLTLKSKAIAIEAESQLTLKAGAALTIKGAVVQIN</sequence>
<dbReference type="InterPro" id="IPR006531">
    <property type="entry name" value="Gp5/Vgr_OB"/>
</dbReference>
<keyword evidence="3" id="KW-1185">Reference proteome</keyword>
<dbReference type="InterPro" id="IPR037026">
    <property type="entry name" value="Vgr_OB-fold_dom_sf"/>
</dbReference>
<proteinExistence type="predicted"/>
<dbReference type="Proteomes" id="UP001597493">
    <property type="component" value="Unassembled WGS sequence"/>
</dbReference>
<name>A0ABW5QXS5_9BACL</name>
<dbReference type="RefSeq" id="WP_379273748.1">
    <property type="nucleotide sequence ID" value="NZ_JBHUGT010000024.1"/>
</dbReference>
<gene>
    <name evidence="2" type="ORF">ACFSW5_13360</name>
</gene>
<evidence type="ECO:0000259" key="1">
    <source>
        <dbReference type="Pfam" id="PF04717"/>
    </source>
</evidence>
<protein>
    <submittedName>
        <fullName evidence="2">Phage baseplate assembly protein V</fullName>
    </submittedName>
</protein>
<accession>A0ABW5QXS5</accession>
<organism evidence="2 3">
    <name type="scientific">Paenibacillus thailandensis</name>
    <dbReference type="NCBI Taxonomy" id="393250"/>
    <lineage>
        <taxon>Bacteria</taxon>
        <taxon>Bacillati</taxon>
        <taxon>Bacillota</taxon>
        <taxon>Bacilli</taxon>
        <taxon>Bacillales</taxon>
        <taxon>Paenibacillaceae</taxon>
        <taxon>Paenibacillus</taxon>
    </lineage>
</organism>
<dbReference type="EMBL" id="JBHUMY010000012">
    <property type="protein sequence ID" value="MFD2661239.1"/>
    <property type="molecule type" value="Genomic_DNA"/>
</dbReference>
<reference evidence="3" key="1">
    <citation type="journal article" date="2019" name="Int. J. Syst. Evol. Microbiol.">
        <title>The Global Catalogue of Microorganisms (GCM) 10K type strain sequencing project: providing services to taxonomists for standard genome sequencing and annotation.</title>
        <authorList>
            <consortium name="The Broad Institute Genomics Platform"/>
            <consortium name="The Broad Institute Genome Sequencing Center for Infectious Disease"/>
            <person name="Wu L."/>
            <person name="Ma J."/>
        </authorList>
    </citation>
    <scope>NUCLEOTIDE SEQUENCE [LARGE SCALE GENOMIC DNA]</scope>
    <source>
        <strain evidence="3">TISTR 1827</strain>
    </source>
</reference>
<dbReference type="SUPFAM" id="SSF69255">
    <property type="entry name" value="gp5 N-terminal domain-like"/>
    <property type="match status" value="1"/>
</dbReference>
<dbReference type="Pfam" id="PF04717">
    <property type="entry name" value="Phage_base_V"/>
    <property type="match status" value="1"/>
</dbReference>